<proteinExistence type="predicted"/>
<dbReference type="RefSeq" id="WP_149353513.1">
    <property type="nucleotide sequence ID" value="NZ_VTRV01000151.1"/>
</dbReference>
<keyword evidence="4" id="KW-1185">Reference proteome</keyword>
<evidence type="ECO:0000313" key="3">
    <source>
        <dbReference type="EMBL" id="TZF87051.1"/>
    </source>
</evidence>
<dbReference type="OrthoDB" id="5393649at2"/>
<dbReference type="AlphaFoldDB" id="A0A5D8YX09"/>
<sequence>MNVRRRAALAFAAILVAVASAPAAQAQWHDMDERVELRILDRDAYDELPQYVYRGQTWVPGTPGHRYAVQLTNHSPARVLVVLSVDGINAVTGQTARANQAGYVLEPYATTEVAGWRKSMVDVAQFYFADIRDSYAARTGRPDNVGVIGIAVFDEARLVPRVYLPERRDADTPMAPPMAQSRSQELGTGHGGREYAPAVRRGFLRASARPVQVTEIRYDDADALARRGIGPGRYGRRWGHEPQAFPGGFVPDPPPRW</sequence>
<feature type="region of interest" description="Disordered" evidence="1">
    <location>
        <begin position="235"/>
        <end position="257"/>
    </location>
</feature>
<feature type="chain" id="PRO_5022997827" evidence="2">
    <location>
        <begin position="27"/>
        <end position="257"/>
    </location>
</feature>
<dbReference type="InterPro" id="IPR006311">
    <property type="entry name" value="TAT_signal"/>
</dbReference>
<feature type="signal peptide" evidence="2">
    <location>
        <begin position="1"/>
        <end position="26"/>
    </location>
</feature>
<keyword evidence="2" id="KW-0732">Signal</keyword>
<evidence type="ECO:0000256" key="2">
    <source>
        <dbReference type="SAM" id="SignalP"/>
    </source>
</evidence>
<evidence type="ECO:0000313" key="4">
    <source>
        <dbReference type="Proteomes" id="UP000323164"/>
    </source>
</evidence>
<protein>
    <submittedName>
        <fullName evidence="3">Uncharacterized protein</fullName>
    </submittedName>
</protein>
<name>A0A5D8YX09_9GAMM</name>
<feature type="region of interest" description="Disordered" evidence="1">
    <location>
        <begin position="168"/>
        <end position="192"/>
    </location>
</feature>
<dbReference type="Proteomes" id="UP000323164">
    <property type="component" value="Unassembled WGS sequence"/>
</dbReference>
<accession>A0A5D8YX09</accession>
<organism evidence="3 4">
    <name type="scientific">Cognatilysobacter lacus</name>
    <dbReference type="NCBI Taxonomy" id="1643323"/>
    <lineage>
        <taxon>Bacteria</taxon>
        <taxon>Pseudomonadati</taxon>
        <taxon>Pseudomonadota</taxon>
        <taxon>Gammaproteobacteria</taxon>
        <taxon>Lysobacterales</taxon>
        <taxon>Lysobacteraceae</taxon>
        <taxon>Cognatilysobacter</taxon>
    </lineage>
</organism>
<gene>
    <name evidence="3" type="ORF">FW784_11660</name>
</gene>
<evidence type="ECO:0000256" key="1">
    <source>
        <dbReference type="SAM" id="MobiDB-lite"/>
    </source>
</evidence>
<dbReference type="PROSITE" id="PS51318">
    <property type="entry name" value="TAT"/>
    <property type="match status" value="1"/>
</dbReference>
<reference evidence="3 4" key="1">
    <citation type="submission" date="2019-08" db="EMBL/GenBank/DDBJ databases">
        <title>Draft genome sequence of Lysobacter sp. UKS-15.</title>
        <authorList>
            <person name="Im W.-T."/>
        </authorList>
    </citation>
    <scope>NUCLEOTIDE SEQUENCE [LARGE SCALE GENOMIC DNA]</scope>
    <source>
        <strain evidence="3 4">UKS-15</strain>
    </source>
</reference>
<comment type="caution">
    <text evidence="3">The sequence shown here is derived from an EMBL/GenBank/DDBJ whole genome shotgun (WGS) entry which is preliminary data.</text>
</comment>
<dbReference type="EMBL" id="VTRV01000151">
    <property type="protein sequence ID" value="TZF87051.1"/>
    <property type="molecule type" value="Genomic_DNA"/>
</dbReference>